<feature type="region of interest" description="Disordered" evidence="1">
    <location>
        <begin position="34"/>
        <end position="66"/>
    </location>
</feature>
<name>E3JY64_PUCGT</name>
<protein>
    <submittedName>
        <fullName evidence="2">Uncharacterized protein</fullName>
    </submittedName>
</protein>
<evidence type="ECO:0000256" key="1">
    <source>
        <dbReference type="SAM" id="MobiDB-lite"/>
    </source>
</evidence>
<feature type="compositionally biased region" description="Polar residues" evidence="1">
    <location>
        <begin position="38"/>
        <end position="47"/>
    </location>
</feature>
<dbReference type="InParanoid" id="E3JY64"/>
<sequence length="204" mass="22572">MSHADLELNSFQLKVEFLLRIPPERHTGYHAEPHIQTKAISHTGSTSSRKRFDPSSMRSTGRVGSGQHHDLELKTVRLEVNPSWPRSAGDLGLNRLQLEVDIILRSHIDLELKPFRLEVDPSLLLTSSWKHFSSSFDLELKAFQLKVDAGQGLGWAGPGLITLQLHKSLLDCSSSELGMGVLQVGGADGLLGHHRKALKGSHRI</sequence>
<evidence type="ECO:0000313" key="3">
    <source>
        <dbReference type="Proteomes" id="UP000008783"/>
    </source>
</evidence>
<keyword evidence="3" id="KW-1185">Reference proteome</keyword>
<organism evidence="2 3">
    <name type="scientific">Puccinia graminis f. sp. tritici (strain CRL 75-36-700-3 / race SCCL)</name>
    <name type="common">Black stem rust fungus</name>
    <dbReference type="NCBI Taxonomy" id="418459"/>
    <lineage>
        <taxon>Eukaryota</taxon>
        <taxon>Fungi</taxon>
        <taxon>Dikarya</taxon>
        <taxon>Basidiomycota</taxon>
        <taxon>Pucciniomycotina</taxon>
        <taxon>Pucciniomycetes</taxon>
        <taxon>Pucciniales</taxon>
        <taxon>Pucciniaceae</taxon>
        <taxon>Puccinia</taxon>
    </lineage>
</organism>
<dbReference type="EMBL" id="DS178266">
    <property type="protein sequence ID" value="EFP76989.2"/>
    <property type="molecule type" value="Genomic_DNA"/>
</dbReference>
<gene>
    <name evidence="2" type="ORF">PGTG_02450</name>
</gene>
<dbReference type="VEuPathDB" id="FungiDB:PGTG_02450"/>
<reference key="1">
    <citation type="submission" date="2007-01" db="EMBL/GenBank/DDBJ databases">
        <title>The Genome Sequence of Puccinia graminis f. sp. tritici Strain CRL 75-36-700-3.</title>
        <authorList>
            <consortium name="The Broad Institute Genome Sequencing Platform"/>
            <person name="Birren B."/>
            <person name="Lander E."/>
            <person name="Galagan J."/>
            <person name="Nusbaum C."/>
            <person name="Devon K."/>
            <person name="Cuomo C."/>
            <person name="Jaffe D."/>
            <person name="Butler J."/>
            <person name="Alvarez P."/>
            <person name="Gnerre S."/>
            <person name="Grabherr M."/>
            <person name="Mauceli E."/>
            <person name="Brockman W."/>
            <person name="Young S."/>
            <person name="LaButti K."/>
            <person name="Sykes S."/>
            <person name="DeCaprio D."/>
            <person name="Crawford M."/>
            <person name="Koehrsen M."/>
            <person name="Engels R."/>
            <person name="Montgomery P."/>
            <person name="Pearson M."/>
            <person name="Howarth C."/>
            <person name="Larson L."/>
            <person name="White J."/>
            <person name="Zeng Q."/>
            <person name="Kodira C."/>
            <person name="Yandava C."/>
            <person name="Alvarado L."/>
            <person name="O'Leary S."/>
            <person name="Szabo L."/>
            <person name="Dean R."/>
            <person name="Schein J."/>
        </authorList>
    </citation>
    <scope>NUCLEOTIDE SEQUENCE</scope>
    <source>
        <strain>CRL 75-36-700-3</strain>
    </source>
</reference>
<reference evidence="3" key="2">
    <citation type="journal article" date="2011" name="Proc. Natl. Acad. Sci. U.S.A.">
        <title>Obligate biotrophy features unraveled by the genomic analysis of rust fungi.</title>
        <authorList>
            <person name="Duplessis S."/>
            <person name="Cuomo C.A."/>
            <person name="Lin Y.-C."/>
            <person name="Aerts A."/>
            <person name="Tisserant E."/>
            <person name="Veneault-Fourrey C."/>
            <person name="Joly D.L."/>
            <person name="Hacquard S."/>
            <person name="Amselem J."/>
            <person name="Cantarel B.L."/>
            <person name="Chiu R."/>
            <person name="Coutinho P.M."/>
            <person name="Feau N."/>
            <person name="Field M."/>
            <person name="Frey P."/>
            <person name="Gelhaye E."/>
            <person name="Goldberg J."/>
            <person name="Grabherr M.G."/>
            <person name="Kodira C.D."/>
            <person name="Kohler A."/>
            <person name="Kuees U."/>
            <person name="Lindquist E.A."/>
            <person name="Lucas S.M."/>
            <person name="Mago R."/>
            <person name="Mauceli E."/>
            <person name="Morin E."/>
            <person name="Murat C."/>
            <person name="Pangilinan J.L."/>
            <person name="Park R."/>
            <person name="Pearson M."/>
            <person name="Quesneville H."/>
            <person name="Rouhier N."/>
            <person name="Sakthikumar S."/>
            <person name="Salamov A.A."/>
            <person name="Schmutz J."/>
            <person name="Selles B."/>
            <person name="Shapiro H."/>
            <person name="Tanguay P."/>
            <person name="Tuskan G.A."/>
            <person name="Henrissat B."/>
            <person name="Van de Peer Y."/>
            <person name="Rouze P."/>
            <person name="Ellis J.G."/>
            <person name="Dodds P.N."/>
            <person name="Schein J.E."/>
            <person name="Zhong S."/>
            <person name="Hamelin R.C."/>
            <person name="Grigoriev I.V."/>
            <person name="Szabo L.J."/>
            <person name="Martin F."/>
        </authorList>
    </citation>
    <scope>NUCLEOTIDE SEQUENCE [LARGE SCALE GENOMIC DNA]</scope>
    <source>
        <strain evidence="3">CRL 75-36-700-3 / race SCCL</strain>
    </source>
</reference>
<evidence type="ECO:0000313" key="2">
    <source>
        <dbReference type="EMBL" id="EFP76989.2"/>
    </source>
</evidence>
<dbReference type="Proteomes" id="UP000008783">
    <property type="component" value="Unassembled WGS sequence"/>
</dbReference>
<accession>E3JY64</accession>
<dbReference type="KEGG" id="pgr:PGTG_02450"/>
<dbReference type="AlphaFoldDB" id="E3JY64"/>
<dbReference type="OrthoDB" id="10309196at2759"/>
<dbReference type="GeneID" id="10529256"/>
<proteinExistence type="predicted"/>
<dbReference type="HOGENOM" id="CLU_1343851_0_0_1"/>
<dbReference type="RefSeq" id="XP_003321408.2">
    <property type="nucleotide sequence ID" value="XM_003321360.2"/>
</dbReference>